<dbReference type="PANTHER" id="PTHR30426">
    <property type="entry name" value="4-HYDROXY-3-METHYLBUT-2-ENYL DIPHOSPHATE REDUCTASE"/>
    <property type="match status" value="1"/>
</dbReference>
<keyword evidence="4 6" id="KW-0411">Iron-sulfur</keyword>
<feature type="binding site" evidence="6">
    <location>
        <position position="219"/>
    </location>
    <ligand>
        <name>dimethylallyl diphosphate</name>
        <dbReference type="ChEBI" id="CHEBI:57623"/>
    </ligand>
</feature>
<protein>
    <recommendedName>
        <fullName evidence="6">4-hydroxy-3-methylbut-2-enyl diphosphate reductase</fullName>
        <shortName evidence="6">HMBPP reductase</shortName>
        <ecNumber evidence="6">1.17.7.4</ecNumber>
    </recommendedName>
</protein>
<feature type="binding site" evidence="6">
    <location>
        <position position="77"/>
    </location>
    <ligand>
        <name>(2E)-4-hydroxy-3-methylbut-2-enyl diphosphate</name>
        <dbReference type="ChEBI" id="CHEBI:128753"/>
    </ligand>
</feature>
<reference evidence="8 9" key="1">
    <citation type="submission" date="2018-03" db="EMBL/GenBank/DDBJ databases">
        <title>Genome sequence of Clostridium thermopalmarium DSM 5974.</title>
        <authorList>
            <person name="Poehlein A."/>
            <person name="Daniel R."/>
        </authorList>
    </citation>
    <scope>NUCLEOTIDE SEQUENCE [LARGE SCALE GENOMIC DNA]</scope>
    <source>
        <strain evidence="8 9">DSM 5974</strain>
    </source>
</reference>
<dbReference type="SUPFAM" id="SSF50249">
    <property type="entry name" value="Nucleic acid-binding proteins"/>
    <property type="match status" value="4"/>
</dbReference>
<dbReference type="GO" id="GO:0051539">
    <property type="term" value="F:4 iron, 4 sulfur cluster binding"/>
    <property type="evidence" value="ECO:0007669"/>
    <property type="project" value="UniProtKB-UniRule"/>
</dbReference>
<evidence type="ECO:0000259" key="7">
    <source>
        <dbReference type="PROSITE" id="PS50126"/>
    </source>
</evidence>
<feature type="domain" description="S1 motif" evidence="7">
    <location>
        <begin position="388"/>
        <end position="456"/>
    </location>
</feature>
<comment type="similarity">
    <text evidence="6">Belongs to the IspH family.</text>
</comment>
<feature type="binding site" evidence="6">
    <location>
        <position position="127"/>
    </location>
    <ligand>
        <name>dimethylallyl diphosphate</name>
        <dbReference type="ChEBI" id="CHEBI:57623"/>
    </ligand>
</feature>
<dbReference type="PROSITE" id="PS50126">
    <property type="entry name" value="S1"/>
    <property type="match status" value="4"/>
</dbReference>
<feature type="binding site" evidence="6">
    <location>
        <position position="127"/>
    </location>
    <ligand>
        <name>isopentenyl diphosphate</name>
        <dbReference type="ChEBI" id="CHEBI:128769"/>
    </ligand>
</feature>
<sequence length="634" mass="71649">MKKIILADKAGFCFGVKRAVDTALKYREKYDKPIYTLGQLIHNNDVVEFLKLKNIYSIEINELDSLKEGDVIIIRSHGISPKILKTLEKKKLIIADATCPYVAHIQQKVEKYSKSGYSIVIVGDYTHPEVIGINGCCDDKAIVSKDGSNITELPSKVCVVAQTTEKQENWEKVINIIAKQCKEFIAFNTICNATQIRQKAARELSSQVDTMIIIGGHHSSNTAKLYEICKENCKNTIHVENSSEIPEEVIKSSKNIGVTAGASTPDWIIKEAILKMNESKDLEFNEQLAFMEENDVQIAVGDVIEGKIILLNDNEAFVDIGYKKDGIIPLKEATRDENVSIKDIFNVGDTVEAKVVSLRNNDGYVVLSKIEIEREKAYDELKYAFENKEIIKLLIKEVVNGGVIGRYKGIRVFIPASHIELHHVDNLESYIGKELDVNIIEYKIQRRGTKIVASRRDILMKQQLERENKTWEKLHKDQIVEGEIKRITNFGAFVDIYGIDGLLHVSEISWGRIEKPEDVLKIGQKIKVYILEADKESKKLSLSIKKLIPNPWNDVEEKYPVGNMVLGKVVRFADFGAFVELEPGVDGLVHISEISYKRINKPEDVLKIGEQVKAKIINVNKEEKKISLSIKEAE</sequence>
<dbReference type="GO" id="GO:0005737">
    <property type="term" value="C:cytoplasm"/>
    <property type="evidence" value="ECO:0007669"/>
    <property type="project" value="UniProtKB-ARBA"/>
</dbReference>
<keyword evidence="1 6" id="KW-0004">4Fe-4S</keyword>
<dbReference type="EC" id="1.17.7.4" evidence="6"/>
<feature type="binding site" evidence="6">
    <location>
        <position position="191"/>
    </location>
    <ligand>
        <name>[4Fe-4S] cluster</name>
        <dbReference type="ChEBI" id="CHEBI:49883"/>
    </ligand>
</feature>
<feature type="domain" description="S1 motif" evidence="7">
    <location>
        <begin position="301"/>
        <end position="370"/>
    </location>
</feature>
<evidence type="ECO:0000256" key="6">
    <source>
        <dbReference type="HAMAP-Rule" id="MF_00191"/>
    </source>
</evidence>
<dbReference type="Pfam" id="PF02401">
    <property type="entry name" value="LYTB"/>
    <property type="match status" value="1"/>
</dbReference>
<comment type="catalytic activity">
    <reaction evidence="6">
        <text>isopentenyl diphosphate + 2 oxidized [2Fe-2S]-[ferredoxin] + H2O = (2E)-4-hydroxy-3-methylbut-2-enyl diphosphate + 2 reduced [2Fe-2S]-[ferredoxin] + 2 H(+)</text>
        <dbReference type="Rhea" id="RHEA:24488"/>
        <dbReference type="Rhea" id="RHEA-COMP:10000"/>
        <dbReference type="Rhea" id="RHEA-COMP:10001"/>
        <dbReference type="ChEBI" id="CHEBI:15377"/>
        <dbReference type="ChEBI" id="CHEBI:15378"/>
        <dbReference type="ChEBI" id="CHEBI:33737"/>
        <dbReference type="ChEBI" id="CHEBI:33738"/>
        <dbReference type="ChEBI" id="CHEBI:128753"/>
        <dbReference type="ChEBI" id="CHEBI:128769"/>
        <dbReference type="EC" id="1.17.7.4"/>
    </reaction>
</comment>
<feature type="binding site" evidence="6">
    <location>
        <position position="13"/>
    </location>
    <ligand>
        <name>[4Fe-4S] cluster</name>
        <dbReference type="ChEBI" id="CHEBI:49883"/>
    </ligand>
</feature>
<feature type="binding site" evidence="6">
    <location>
        <position position="163"/>
    </location>
    <ligand>
        <name>(2E)-4-hydroxy-3-methylbut-2-enyl diphosphate</name>
        <dbReference type="ChEBI" id="CHEBI:128753"/>
    </ligand>
</feature>
<dbReference type="Gene3D" id="3.40.50.11270">
    <property type="match status" value="1"/>
</dbReference>
<dbReference type="Gene3D" id="2.40.50.140">
    <property type="entry name" value="Nucleic acid-binding proteins"/>
    <property type="match status" value="3"/>
</dbReference>
<feature type="domain" description="S1 motif" evidence="7">
    <location>
        <begin position="562"/>
        <end position="631"/>
    </location>
</feature>
<dbReference type="AlphaFoldDB" id="A0A2T0AWX8"/>
<feature type="domain" description="S1 motif" evidence="7">
    <location>
        <begin position="477"/>
        <end position="545"/>
    </location>
</feature>
<evidence type="ECO:0000256" key="4">
    <source>
        <dbReference type="ARBA" id="ARBA00023014"/>
    </source>
</evidence>
<feature type="binding site" evidence="6">
    <location>
        <position position="77"/>
    </location>
    <ligand>
        <name>isopentenyl diphosphate</name>
        <dbReference type="ChEBI" id="CHEBI:128769"/>
    </ligand>
</feature>
<comment type="cofactor">
    <cofactor evidence="6">
        <name>[4Fe-4S] cluster</name>
        <dbReference type="ChEBI" id="CHEBI:49883"/>
    </cofactor>
    <text evidence="6">Binds 1 [4Fe-4S] cluster per subunit.</text>
</comment>
<evidence type="ECO:0000256" key="2">
    <source>
        <dbReference type="ARBA" id="ARBA00022723"/>
    </source>
</evidence>
<evidence type="ECO:0000256" key="3">
    <source>
        <dbReference type="ARBA" id="ARBA00023004"/>
    </source>
</evidence>
<evidence type="ECO:0000313" key="9">
    <source>
        <dbReference type="Proteomes" id="UP000239614"/>
    </source>
</evidence>
<dbReference type="PRINTS" id="PR00681">
    <property type="entry name" value="RIBOSOMALS1"/>
</dbReference>
<feature type="binding site" evidence="6">
    <location>
        <position position="42"/>
    </location>
    <ligand>
        <name>isopentenyl diphosphate</name>
        <dbReference type="ChEBI" id="CHEBI:128769"/>
    </ligand>
</feature>
<comment type="caution">
    <text evidence="8">The sequence shown here is derived from an EMBL/GenBank/DDBJ whole genome shotgun (WGS) entry which is preliminary data.</text>
</comment>
<feature type="binding site" evidence="6">
    <location>
        <position position="221"/>
    </location>
    <ligand>
        <name>(2E)-4-hydroxy-3-methylbut-2-enyl diphosphate</name>
        <dbReference type="ChEBI" id="CHEBI:128753"/>
    </ligand>
</feature>
<feature type="binding site" evidence="6">
    <location>
        <position position="263"/>
    </location>
    <ligand>
        <name>dimethylallyl diphosphate</name>
        <dbReference type="ChEBI" id="CHEBI:57623"/>
    </ligand>
</feature>
<dbReference type="UniPathway" id="UPA00056">
    <property type="reaction ID" value="UER00097"/>
</dbReference>
<feature type="binding site" evidence="6">
    <location>
        <position position="220"/>
    </location>
    <ligand>
        <name>isopentenyl diphosphate</name>
        <dbReference type="ChEBI" id="CHEBI:128769"/>
    </ligand>
</feature>
<dbReference type="CDD" id="cd04465">
    <property type="entry name" value="S1_RPS1_repeat_ec2_hs2"/>
    <property type="match status" value="1"/>
</dbReference>
<dbReference type="FunFam" id="2.40.50.140:FF:000103">
    <property type="entry name" value="protein RRP5 homolog"/>
    <property type="match status" value="1"/>
</dbReference>
<keyword evidence="3 6" id="KW-0408">Iron</keyword>
<dbReference type="Pfam" id="PF00575">
    <property type="entry name" value="S1"/>
    <property type="match status" value="3"/>
</dbReference>
<dbReference type="NCBIfam" id="NF000907">
    <property type="entry name" value="PRK00087.1"/>
    <property type="match status" value="1"/>
</dbReference>
<dbReference type="GO" id="GO:0016114">
    <property type="term" value="P:terpenoid biosynthetic process"/>
    <property type="evidence" value="ECO:0007669"/>
    <property type="project" value="UniProtKB-UniRule"/>
</dbReference>
<accession>A0A2T0AWX8</accession>
<dbReference type="GO" id="GO:0019288">
    <property type="term" value="P:isopentenyl diphosphate biosynthetic process, methylerythritol 4-phosphate pathway"/>
    <property type="evidence" value="ECO:0007669"/>
    <property type="project" value="UniProtKB-UniRule"/>
</dbReference>
<feature type="binding site" evidence="6">
    <location>
        <position position="127"/>
    </location>
    <ligand>
        <name>(2E)-4-hydroxy-3-methylbut-2-enyl diphosphate</name>
        <dbReference type="ChEBI" id="CHEBI:128753"/>
    </ligand>
</feature>
<dbReference type="HAMAP" id="MF_00191">
    <property type="entry name" value="IspH"/>
    <property type="match status" value="1"/>
</dbReference>
<feature type="binding site" evidence="6">
    <location>
        <position position="99"/>
    </location>
    <ligand>
        <name>[4Fe-4S] cluster</name>
        <dbReference type="ChEBI" id="CHEBI:49883"/>
    </ligand>
</feature>
<dbReference type="InterPro" id="IPR003029">
    <property type="entry name" value="S1_domain"/>
</dbReference>
<name>A0A2T0AWX8_9CLOT</name>
<dbReference type="GO" id="GO:0046872">
    <property type="term" value="F:metal ion binding"/>
    <property type="evidence" value="ECO:0007669"/>
    <property type="project" value="UniProtKB-KW"/>
</dbReference>
<dbReference type="UniPathway" id="UPA00059">
    <property type="reaction ID" value="UER00105"/>
</dbReference>
<dbReference type="Gene3D" id="3.40.1010.20">
    <property type="entry name" value="4-hydroxy-3-methylbut-2-enyl diphosphate reductase, catalytic domain"/>
    <property type="match status" value="2"/>
</dbReference>
<feature type="active site" description="Proton donor" evidence="6">
    <location>
        <position position="129"/>
    </location>
</feature>
<dbReference type="NCBIfam" id="NF002187">
    <property type="entry name" value="PRK01045.1-1"/>
    <property type="match status" value="1"/>
</dbReference>
<comment type="catalytic activity">
    <reaction evidence="6">
        <text>dimethylallyl diphosphate + 2 oxidized [2Fe-2S]-[ferredoxin] + H2O = (2E)-4-hydroxy-3-methylbut-2-enyl diphosphate + 2 reduced [2Fe-2S]-[ferredoxin] + 2 H(+)</text>
        <dbReference type="Rhea" id="RHEA:24825"/>
        <dbReference type="Rhea" id="RHEA-COMP:10000"/>
        <dbReference type="Rhea" id="RHEA-COMP:10001"/>
        <dbReference type="ChEBI" id="CHEBI:15377"/>
        <dbReference type="ChEBI" id="CHEBI:15378"/>
        <dbReference type="ChEBI" id="CHEBI:33737"/>
        <dbReference type="ChEBI" id="CHEBI:33738"/>
        <dbReference type="ChEBI" id="CHEBI:57623"/>
        <dbReference type="ChEBI" id="CHEBI:128753"/>
        <dbReference type="EC" id="1.17.7.4"/>
    </reaction>
</comment>
<dbReference type="NCBIfam" id="NF005208">
    <property type="entry name" value="PRK06676.1"/>
    <property type="match status" value="1"/>
</dbReference>
<dbReference type="EMBL" id="PVXN01000012">
    <property type="protein sequence ID" value="PRR75234.1"/>
    <property type="molecule type" value="Genomic_DNA"/>
</dbReference>
<feature type="binding site" evidence="6">
    <location>
        <position position="219"/>
    </location>
    <ligand>
        <name>(2E)-4-hydroxy-3-methylbut-2-enyl diphosphate</name>
        <dbReference type="ChEBI" id="CHEBI:128753"/>
    </ligand>
</feature>
<gene>
    <name evidence="6" type="primary">ispH</name>
    <name evidence="8" type="ORF">CPAL_07860</name>
</gene>
<keyword evidence="2 6" id="KW-0479">Metal-binding</keyword>
<feature type="binding site" evidence="6">
    <location>
        <position position="221"/>
    </location>
    <ligand>
        <name>isopentenyl diphosphate</name>
        <dbReference type="ChEBI" id="CHEBI:128769"/>
    </ligand>
</feature>
<feature type="binding site" evidence="6">
    <location>
        <position position="77"/>
    </location>
    <ligand>
        <name>dimethylallyl diphosphate</name>
        <dbReference type="ChEBI" id="CHEBI:57623"/>
    </ligand>
</feature>
<proteinExistence type="inferred from homology"/>
<feature type="binding site" evidence="6">
    <location>
        <position position="263"/>
    </location>
    <ligand>
        <name>(2E)-4-hydroxy-3-methylbut-2-enyl diphosphate</name>
        <dbReference type="ChEBI" id="CHEBI:128753"/>
    </ligand>
</feature>
<dbReference type="NCBIfam" id="TIGR00216">
    <property type="entry name" value="ispH_lytB"/>
    <property type="match status" value="1"/>
</dbReference>
<comment type="pathway">
    <text evidence="6">Isoprenoid biosynthesis; isopentenyl diphosphate biosynthesis via DXP pathway; isopentenyl diphosphate from 1-deoxy-D-xylulose 5-phosphate: step 6/6.</text>
</comment>
<comment type="function">
    <text evidence="6">Catalyzes the conversion of 1-hydroxy-2-methyl-2-(E)-butenyl 4-diphosphate (HMBPP) into a mixture of isopentenyl diphosphate (IPP) and dimethylallyl diphosphate (DMAPP). Acts in the terminal step of the DOXP/MEP pathway for isoprenoid precursor biosynthesis.</text>
</comment>
<feature type="binding site" evidence="6">
    <location>
        <position position="220"/>
    </location>
    <ligand>
        <name>(2E)-4-hydroxy-3-methylbut-2-enyl diphosphate</name>
        <dbReference type="ChEBI" id="CHEBI:128753"/>
    </ligand>
</feature>
<evidence type="ECO:0000256" key="5">
    <source>
        <dbReference type="ARBA" id="ARBA00025604"/>
    </source>
</evidence>
<keyword evidence="9" id="KW-1185">Reference proteome</keyword>
<feature type="binding site" evidence="6">
    <location>
        <position position="42"/>
    </location>
    <ligand>
        <name>dimethylallyl diphosphate</name>
        <dbReference type="ChEBI" id="CHEBI:57623"/>
    </ligand>
</feature>
<dbReference type="InterPro" id="IPR003451">
    <property type="entry name" value="LytB/IspH"/>
</dbReference>
<dbReference type="NCBIfam" id="NF009024">
    <property type="entry name" value="PRK12360.1"/>
    <property type="match status" value="1"/>
</dbReference>
<dbReference type="SMART" id="SM00316">
    <property type="entry name" value="S1"/>
    <property type="match status" value="4"/>
</dbReference>
<organism evidence="8 9">
    <name type="scientific">Clostridium thermopalmarium DSM 5974</name>
    <dbReference type="NCBI Taxonomy" id="1121340"/>
    <lineage>
        <taxon>Bacteria</taxon>
        <taxon>Bacillati</taxon>
        <taxon>Bacillota</taxon>
        <taxon>Clostridia</taxon>
        <taxon>Eubacteriales</taxon>
        <taxon>Clostridiaceae</taxon>
        <taxon>Clostridium</taxon>
    </lineage>
</organism>
<keyword evidence="6" id="KW-0414">Isoprene biosynthesis</keyword>
<feature type="binding site" evidence="6">
    <location>
        <position position="42"/>
    </location>
    <ligand>
        <name>(2E)-4-hydroxy-3-methylbut-2-enyl diphosphate</name>
        <dbReference type="ChEBI" id="CHEBI:128753"/>
    </ligand>
</feature>
<dbReference type="Proteomes" id="UP000239614">
    <property type="component" value="Unassembled WGS sequence"/>
</dbReference>
<comment type="pathway">
    <text evidence="6">Isoprenoid biosynthesis; dimethylallyl diphosphate biosynthesis; dimethylallyl diphosphate from (2E)-4-hydroxy-3-methylbutenyl diphosphate: step 1/1.</text>
</comment>
<dbReference type="InterPro" id="IPR012340">
    <property type="entry name" value="NA-bd_OB-fold"/>
</dbReference>
<comment type="function">
    <text evidence="5">Binds mRNA; thus facilitating recognition of the initiation point. It is needed to translate mRNA with a short Shine-Dalgarno (SD) purine-rich sequence.</text>
</comment>
<dbReference type="CDD" id="cd05687">
    <property type="entry name" value="S1_RPS1_repeat_ec1_hs1"/>
    <property type="match status" value="1"/>
</dbReference>
<evidence type="ECO:0000313" key="8">
    <source>
        <dbReference type="EMBL" id="PRR75234.1"/>
    </source>
</evidence>
<dbReference type="GO" id="GO:0050992">
    <property type="term" value="P:dimethylallyl diphosphate biosynthetic process"/>
    <property type="evidence" value="ECO:0007669"/>
    <property type="project" value="UniProtKB-UniRule"/>
</dbReference>
<dbReference type="CDD" id="cd13944">
    <property type="entry name" value="lytB_ispH"/>
    <property type="match status" value="1"/>
</dbReference>
<dbReference type="PANTHER" id="PTHR30426:SF0">
    <property type="entry name" value="4-HYDROXY-3-METHYLBUT-2-ENYL DIPHOSPHATE REDUCTASE"/>
    <property type="match status" value="1"/>
</dbReference>
<dbReference type="InterPro" id="IPR035104">
    <property type="entry name" value="Ribosomal_protein_S1-like"/>
</dbReference>
<evidence type="ECO:0000256" key="1">
    <source>
        <dbReference type="ARBA" id="ARBA00022485"/>
    </source>
</evidence>
<dbReference type="CDD" id="cd05688">
    <property type="entry name" value="S1_RPS1_repeat_ec3"/>
    <property type="match status" value="1"/>
</dbReference>
<dbReference type="GO" id="GO:0003729">
    <property type="term" value="F:mRNA binding"/>
    <property type="evidence" value="ECO:0007669"/>
    <property type="project" value="UniProtKB-ARBA"/>
</dbReference>
<feature type="binding site" evidence="6">
    <location>
        <position position="219"/>
    </location>
    <ligand>
        <name>isopentenyl diphosphate</name>
        <dbReference type="ChEBI" id="CHEBI:128769"/>
    </ligand>
</feature>
<feature type="binding site" evidence="6">
    <location>
        <position position="221"/>
    </location>
    <ligand>
        <name>dimethylallyl diphosphate</name>
        <dbReference type="ChEBI" id="CHEBI:57623"/>
    </ligand>
</feature>
<feature type="binding site" evidence="6">
    <location>
        <position position="220"/>
    </location>
    <ligand>
        <name>dimethylallyl diphosphate</name>
        <dbReference type="ChEBI" id="CHEBI:57623"/>
    </ligand>
</feature>
<dbReference type="FunFam" id="2.40.50.140:FF:000051">
    <property type="entry name" value="RNA-binding transcriptional accessory protein"/>
    <property type="match status" value="1"/>
</dbReference>
<keyword evidence="6" id="KW-0560">Oxidoreductase</keyword>
<dbReference type="RefSeq" id="WP_106024127.1">
    <property type="nucleotide sequence ID" value="NZ_PVXN01000012.1"/>
</dbReference>
<dbReference type="OrthoDB" id="9804077at2"/>
<feature type="binding site" evidence="6">
    <location>
        <position position="263"/>
    </location>
    <ligand>
        <name>isopentenyl diphosphate</name>
        <dbReference type="ChEBI" id="CHEBI:128769"/>
    </ligand>
</feature>
<dbReference type="GO" id="GO:0051745">
    <property type="term" value="F:4-hydroxy-3-methylbut-2-enyl diphosphate reductase activity"/>
    <property type="evidence" value="ECO:0007669"/>
    <property type="project" value="UniProtKB-UniRule"/>
</dbReference>